<gene>
    <name evidence="2" type="ORF">CK203_013015</name>
</gene>
<dbReference type="Proteomes" id="UP000288805">
    <property type="component" value="Unassembled WGS sequence"/>
</dbReference>
<feature type="domain" description="Reverse transcriptase" evidence="1">
    <location>
        <begin position="252"/>
        <end position="347"/>
    </location>
</feature>
<organism evidence="2 3">
    <name type="scientific">Vitis vinifera</name>
    <name type="common">Grape</name>
    <dbReference type="NCBI Taxonomy" id="29760"/>
    <lineage>
        <taxon>Eukaryota</taxon>
        <taxon>Viridiplantae</taxon>
        <taxon>Streptophyta</taxon>
        <taxon>Embryophyta</taxon>
        <taxon>Tracheophyta</taxon>
        <taxon>Spermatophyta</taxon>
        <taxon>Magnoliopsida</taxon>
        <taxon>eudicotyledons</taxon>
        <taxon>Gunneridae</taxon>
        <taxon>Pentapetalae</taxon>
        <taxon>rosids</taxon>
        <taxon>Vitales</taxon>
        <taxon>Vitaceae</taxon>
        <taxon>Viteae</taxon>
        <taxon>Vitis</taxon>
    </lineage>
</organism>
<sequence length="349" mass="40022">MTTGLVRSLGMGSCLGWSAVNSRGAVSGILVFWDNRVFELVGLERGEFSILCRFKNCEDGVSWVFTGVYGPVCRREMENFYDELEAVGGLWSDLGVEVHSLGGVVLPRLVSDHFPILLDGEGLRKVPSPFKFENVWLEEEGFKDQVKNWWIVYWDEKEKGSALNLEKSEARKKARESYKNWVMSEEISWRQKSREVWLKEGDNNTRFFHRMVNAQSRRNWLSKEFHEGGKFVKSSNATFLTLVPMKGGAEDLKDFRPVSLVGNLYKLLAKVLANILKKVMGKVMMESQNIFVEGRQILVTVLIANEVVDSRLKSNEGGVLCKLDIEKVYDHVNWKFLFAVLRKMGFEER</sequence>
<dbReference type="AlphaFoldDB" id="A0A438JM98"/>
<dbReference type="EMBL" id="QGNW01000036">
    <property type="protein sequence ID" value="RVX10064.1"/>
    <property type="molecule type" value="Genomic_DNA"/>
</dbReference>
<dbReference type="InterPro" id="IPR000477">
    <property type="entry name" value="RT_dom"/>
</dbReference>
<dbReference type="Pfam" id="PF00078">
    <property type="entry name" value="RVT_1"/>
    <property type="match status" value="1"/>
</dbReference>
<accession>A0A438JM98</accession>
<comment type="caution">
    <text evidence="2">The sequence shown here is derived from an EMBL/GenBank/DDBJ whole genome shotgun (WGS) entry which is preliminary data.</text>
</comment>
<reference evidence="2 3" key="1">
    <citation type="journal article" date="2018" name="PLoS Genet.">
        <title>Population sequencing reveals clonal diversity and ancestral inbreeding in the grapevine cultivar Chardonnay.</title>
        <authorList>
            <person name="Roach M.J."/>
            <person name="Johnson D.L."/>
            <person name="Bohlmann J."/>
            <person name="van Vuuren H.J."/>
            <person name="Jones S.J."/>
            <person name="Pretorius I.S."/>
            <person name="Schmidt S.A."/>
            <person name="Borneman A.R."/>
        </authorList>
    </citation>
    <scope>NUCLEOTIDE SEQUENCE [LARGE SCALE GENOMIC DNA]</scope>
    <source>
        <strain evidence="3">cv. Chardonnay</strain>
        <tissue evidence="2">Leaf</tissue>
    </source>
</reference>
<dbReference type="PANTHER" id="PTHR19446">
    <property type="entry name" value="REVERSE TRANSCRIPTASES"/>
    <property type="match status" value="1"/>
</dbReference>
<evidence type="ECO:0000313" key="3">
    <source>
        <dbReference type="Proteomes" id="UP000288805"/>
    </source>
</evidence>
<evidence type="ECO:0000259" key="1">
    <source>
        <dbReference type="Pfam" id="PF00078"/>
    </source>
</evidence>
<protein>
    <recommendedName>
        <fullName evidence="1">Reverse transcriptase domain-containing protein</fullName>
    </recommendedName>
</protein>
<evidence type="ECO:0000313" key="2">
    <source>
        <dbReference type="EMBL" id="RVX10064.1"/>
    </source>
</evidence>
<proteinExistence type="predicted"/>
<name>A0A438JM98_VITVI</name>